<organism evidence="2">
    <name type="scientific">marine metagenome</name>
    <dbReference type="NCBI Taxonomy" id="408172"/>
    <lineage>
        <taxon>unclassified sequences</taxon>
        <taxon>metagenomes</taxon>
        <taxon>ecological metagenomes</taxon>
    </lineage>
</organism>
<feature type="non-terminal residue" evidence="2">
    <location>
        <position position="456"/>
    </location>
</feature>
<dbReference type="EMBL" id="UINC01064086">
    <property type="protein sequence ID" value="SVB92395.1"/>
    <property type="molecule type" value="Genomic_DNA"/>
</dbReference>
<proteinExistence type="predicted"/>
<feature type="non-terminal residue" evidence="2">
    <location>
        <position position="1"/>
    </location>
</feature>
<dbReference type="SMART" id="SM00710">
    <property type="entry name" value="PbH1"/>
    <property type="match status" value="3"/>
</dbReference>
<name>A0A382HZ45_9ZZZZ</name>
<dbReference type="Gene3D" id="2.160.20.10">
    <property type="entry name" value="Single-stranded right-handed beta-helix, Pectin lyase-like"/>
    <property type="match status" value="1"/>
</dbReference>
<protein>
    <recommendedName>
        <fullName evidence="1">Collagenase ColG-like catalytic helper subdomain domain-containing protein</fullName>
    </recommendedName>
</protein>
<dbReference type="AlphaFoldDB" id="A0A382HZ45"/>
<dbReference type="InterPro" id="IPR006626">
    <property type="entry name" value="PbH1"/>
</dbReference>
<reference evidence="2" key="1">
    <citation type="submission" date="2018-05" db="EMBL/GenBank/DDBJ databases">
        <authorList>
            <person name="Lanie J.A."/>
            <person name="Ng W.-L."/>
            <person name="Kazmierczak K.M."/>
            <person name="Andrzejewski T.M."/>
            <person name="Davidsen T.M."/>
            <person name="Wayne K.J."/>
            <person name="Tettelin H."/>
            <person name="Glass J.I."/>
            <person name="Rusch D."/>
            <person name="Podicherti R."/>
            <person name="Tsui H.-C.T."/>
            <person name="Winkler M.E."/>
        </authorList>
    </citation>
    <scope>NUCLEOTIDE SEQUENCE</scope>
</reference>
<dbReference type="Gene3D" id="3.30.980.50">
    <property type="match status" value="1"/>
</dbReference>
<sequence length="456" mass="49996">DSGLNEQYHAHISYLKDEFDGLINPSTSSLYLYDYENLTDSEIQSDLTEIIDWEDVTIENTASEYHEQIMLSGYLLDFDFTGNYSDDYISLDSFINSGLSFLAEYDWHGYLTSNAYFTLDNSNNYIINILLKKDNEQNSWGYSNPGCGDPLACNYEEYITDDDGSCEYPQESWAGVSCNFILIPNEYPTIQEGINASINGDTLLVSAGTYYETINYNGKNIVIMGEDRETTIINGNQENIVVSFVNGEDNTCRLKEFTIINGLSDDGYGGGGIKCSGSSPILENLIIKDNISYRGAGIGCSNGAYPIIRNTLITGNTSTESGGGIYVCNSSNPIIENVTITNNESGQGALYLVGANASLSNVIIWNNLSPNSIYLWASSEIEIQYSDINNIGFGGDSGNEEWDIAGNISVDPLFTNPEYDDFTLQPGSPCIDSGTADLDGDGEEDITDYYGTAPDM</sequence>
<dbReference type="Pfam" id="PF18496">
    <property type="entry name" value="ColG_sub"/>
    <property type="match status" value="1"/>
</dbReference>
<dbReference type="InterPro" id="IPR012334">
    <property type="entry name" value="Pectin_lyas_fold"/>
</dbReference>
<accession>A0A382HZ45</accession>
<evidence type="ECO:0000259" key="1">
    <source>
        <dbReference type="Pfam" id="PF18496"/>
    </source>
</evidence>
<dbReference type="InterPro" id="IPR011050">
    <property type="entry name" value="Pectin_lyase_fold/virulence"/>
</dbReference>
<gene>
    <name evidence="2" type="ORF">METZ01_LOCUS245249</name>
</gene>
<dbReference type="SUPFAM" id="SSF51126">
    <property type="entry name" value="Pectin lyase-like"/>
    <property type="match status" value="1"/>
</dbReference>
<feature type="domain" description="Collagenase ColG-like catalytic helper subdomain" evidence="1">
    <location>
        <begin position="26"/>
        <end position="129"/>
    </location>
</feature>
<dbReference type="InterPro" id="IPR041379">
    <property type="entry name" value="ColG_subdomain"/>
</dbReference>
<evidence type="ECO:0000313" key="2">
    <source>
        <dbReference type="EMBL" id="SVB92395.1"/>
    </source>
</evidence>